<name>A0A1G8T8B5_9FLAO</name>
<dbReference type="PANTHER" id="PTHR12147:SF58">
    <property type="entry name" value="VACUOLAR MEMBRANE PROTEASE"/>
    <property type="match status" value="1"/>
</dbReference>
<feature type="domain" description="Peptidase M28" evidence="10">
    <location>
        <begin position="101"/>
        <end position="291"/>
    </location>
</feature>
<keyword evidence="7" id="KW-0325">Glycoprotein</keyword>
<dbReference type="GO" id="GO:0005774">
    <property type="term" value="C:vacuolar membrane"/>
    <property type="evidence" value="ECO:0007669"/>
    <property type="project" value="UniProtKB-SubCell"/>
</dbReference>
<dbReference type="Proteomes" id="UP000199580">
    <property type="component" value="Unassembled WGS sequence"/>
</dbReference>
<feature type="transmembrane region" description="Helical" evidence="9">
    <location>
        <begin position="429"/>
        <end position="449"/>
    </location>
</feature>
<dbReference type="InterPro" id="IPR007484">
    <property type="entry name" value="Peptidase_M28"/>
</dbReference>
<keyword evidence="5" id="KW-0926">Vacuole</keyword>
<feature type="transmembrane region" description="Helical" evidence="9">
    <location>
        <begin position="535"/>
        <end position="554"/>
    </location>
</feature>
<protein>
    <recommendedName>
        <fullName evidence="4">Vacuolar membrane protease</fullName>
    </recommendedName>
    <alternativeName>
        <fullName evidence="8">FXNA-related family protease 1</fullName>
    </alternativeName>
</protein>
<keyword evidence="9" id="KW-0472">Membrane</keyword>
<keyword evidence="12" id="KW-1185">Reference proteome</keyword>
<dbReference type="InterPro" id="IPR045175">
    <property type="entry name" value="M28_fam"/>
</dbReference>
<dbReference type="Gene3D" id="3.40.630.10">
    <property type="entry name" value="Zn peptidases"/>
    <property type="match status" value="1"/>
</dbReference>
<evidence type="ECO:0000259" key="10">
    <source>
        <dbReference type="Pfam" id="PF04389"/>
    </source>
</evidence>
<evidence type="ECO:0000256" key="5">
    <source>
        <dbReference type="ARBA" id="ARBA00022554"/>
    </source>
</evidence>
<dbReference type="SUPFAM" id="SSF53187">
    <property type="entry name" value="Zn-dependent exopeptidases"/>
    <property type="match status" value="1"/>
</dbReference>
<feature type="transmembrane region" description="Helical" evidence="9">
    <location>
        <begin position="455"/>
        <end position="474"/>
    </location>
</feature>
<feature type="transmembrane region" description="Helical" evidence="9">
    <location>
        <begin position="329"/>
        <end position="350"/>
    </location>
</feature>
<dbReference type="Pfam" id="PF04389">
    <property type="entry name" value="Peptidase_M28"/>
    <property type="match status" value="1"/>
</dbReference>
<comment type="similarity">
    <text evidence="3">Belongs to the peptidase M28 family.</text>
</comment>
<dbReference type="EMBL" id="FNEZ01000001">
    <property type="protein sequence ID" value="SDJ37671.1"/>
    <property type="molecule type" value="Genomic_DNA"/>
</dbReference>
<dbReference type="GO" id="GO:0008235">
    <property type="term" value="F:metalloexopeptidase activity"/>
    <property type="evidence" value="ECO:0007669"/>
    <property type="project" value="InterPro"/>
</dbReference>
<evidence type="ECO:0000256" key="2">
    <source>
        <dbReference type="ARBA" id="ARBA00004128"/>
    </source>
</evidence>
<reference evidence="11 12" key="1">
    <citation type="submission" date="2016-10" db="EMBL/GenBank/DDBJ databases">
        <authorList>
            <person name="de Groot N.N."/>
        </authorList>
    </citation>
    <scope>NUCLEOTIDE SEQUENCE [LARGE SCALE GENOMIC DNA]</scope>
    <source>
        <strain evidence="11 12">CGMCC 1.10076</strain>
    </source>
</reference>
<comment type="function">
    <text evidence="1">May be involved in vacuolar sorting and osmoregulation.</text>
</comment>
<evidence type="ECO:0000256" key="9">
    <source>
        <dbReference type="SAM" id="Phobius"/>
    </source>
</evidence>
<dbReference type="RefSeq" id="WP_245699313.1">
    <property type="nucleotide sequence ID" value="NZ_BKAI01000002.1"/>
</dbReference>
<gene>
    <name evidence="11" type="ORF">SAMN04487935_0866</name>
</gene>
<dbReference type="PANTHER" id="PTHR12147">
    <property type="entry name" value="METALLOPEPTIDASE M28 FAMILY MEMBER"/>
    <property type="match status" value="1"/>
</dbReference>
<evidence type="ECO:0000256" key="4">
    <source>
        <dbReference type="ARBA" id="ARBA00017435"/>
    </source>
</evidence>
<accession>A0A1G8T8B5</accession>
<sequence>MKKKYTALLSILFISAVLSWVYFTIMPQWLPADEPLLSDFSTKRALEYVKAISEKPHYIGSENHKNVASSIEKELQKLGLETKIEEGTTLSDWGNLVKSKNILARIKGSNNSKALLLLSHYDSAPHSYSHGAGDDATGIATILESVRAFIHNKTPHKNDILILFSDAEELGLNGAALFVTQSKWAKDVGLAVNFEARGTSGPAYMFMEVNGGNAKMVKEFSAANPKYPASNSLMYSIYKMLPNDTDLTVFREQGKIQGFNFAFIDDHFNYHTAQDDLAHLSPKTVEHQGSYLMPLLKYFSNSDLNNLNSDQDYIYFNTPFYFVSYPFSWVFPMLIVSLLLLLFFIFIGIGKRTLAVAEIGKGFIPLFGSLIVSGCVAFFGWKLLLEIYPQYKDIQQGFTYNGHYYIGAFLFLSLAVSFLFYVRSRTENLTLNHSIAPIILWILLNLGIACYLPGAGFFIIPVFCSVLMLGWFVVTQKTNPIFNLIMSIPALVIYVPYMIMFPIGLGLKILAGSAVLTVLVFSLLLPILGLFSKKGLWAILFFGCAIACFVMAHLNSNYELGKAKPNSLDYIYDADKDKAYWASYDKSLDEWTKIYLADNSVNPLFLNVNPLFSKYNSEFTFAATALVRDLEEPQIDFLKDSIIGKYRYLKIRITPNRKVNRYDIFANDNMVFHNMKANGAEPLGQKGSLYLRKNRKIISYYVVDNQPLELQFMIPSKTILDMELMESSFDLMNNPAYSMEKRKSWMMPMPFVLTDAVVIKKKITPTAKQVIPVVVQKTFSLQNTITNDTIPDPEAEN</sequence>
<evidence type="ECO:0000313" key="11">
    <source>
        <dbReference type="EMBL" id="SDJ37671.1"/>
    </source>
</evidence>
<evidence type="ECO:0000313" key="12">
    <source>
        <dbReference type="Proteomes" id="UP000199580"/>
    </source>
</evidence>
<feature type="transmembrane region" description="Helical" evidence="9">
    <location>
        <begin position="481"/>
        <end position="503"/>
    </location>
</feature>
<evidence type="ECO:0000256" key="1">
    <source>
        <dbReference type="ARBA" id="ARBA00003273"/>
    </source>
</evidence>
<evidence type="ECO:0000256" key="6">
    <source>
        <dbReference type="ARBA" id="ARBA00022989"/>
    </source>
</evidence>
<keyword evidence="9" id="KW-0812">Transmembrane</keyword>
<proteinExistence type="inferred from homology"/>
<feature type="transmembrane region" description="Helical" evidence="9">
    <location>
        <begin position="362"/>
        <end position="384"/>
    </location>
</feature>
<comment type="subcellular location">
    <subcellularLocation>
        <location evidence="2">Vacuole membrane</location>
        <topology evidence="2">Multi-pass membrane protein</topology>
    </subcellularLocation>
</comment>
<evidence type="ECO:0000256" key="7">
    <source>
        <dbReference type="ARBA" id="ARBA00023180"/>
    </source>
</evidence>
<feature type="transmembrane region" description="Helical" evidence="9">
    <location>
        <begin position="404"/>
        <end position="422"/>
    </location>
</feature>
<feature type="transmembrane region" description="Helical" evidence="9">
    <location>
        <begin position="509"/>
        <end position="528"/>
    </location>
</feature>
<organism evidence="11 12">
    <name type="scientific">Flavobacterium noncentrifugens</name>
    <dbReference type="NCBI Taxonomy" id="1128970"/>
    <lineage>
        <taxon>Bacteria</taxon>
        <taxon>Pseudomonadati</taxon>
        <taxon>Bacteroidota</taxon>
        <taxon>Flavobacteriia</taxon>
        <taxon>Flavobacteriales</taxon>
        <taxon>Flavobacteriaceae</taxon>
        <taxon>Flavobacterium</taxon>
    </lineage>
</organism>
<dbReference type="GO" id="GO:0006508">
    <property type="term" value="P:proteolysis"/>
    <property type="evidence" value="ECO:0007669"/>
    <property type="project" value="InterPro"/>
</dbReference>
<keyword evidence="6 9" id="KW-1133">Transmembrane helix</keyword>
<evidence type="ECO:0000256" key="3">
    <source>
        <dbReference type="ARBA" id="ARBA00010918"/>
    </source>
</evidence>
<dbReference type="AlphaFoldDB" id="A0A1G8T8B5"/>
<evidence type="ECO:0000256" key="8">
    <source>
        <dbReference type="ARBA" id="ARBA00031512"/>
    </source>
</evidence>
<dbReference type="STRING" id="1128970.SAMN04487935_0866"/>